<protein>
    <submittedName>
        <fullName evidence="1">Uncharacterized protein</fullName>
    </submittedName>
</protein>
<reference evidence="1" key="1">
    <citation type="submission" date="2020-10" db="EMBL/GenBank/DDBJ databases">
        <authorList>
            <person name="Gilroy R."/>
        </authorList>
    </citation>
    <scope>NUCLEOTIDE SEQUENCE</scope>
    <source>
        <strain evidence="1">B1-8020</strain>
    </source>
</reference>
<accession>A0A9D9II17</accession>
<name>A0A9D9II17_9BACT</name>
<sequence>MLQEAGQAGQKPDPNPDYSDAFTVEVSEITATSARIAASCKYPELYWTVDVIGKNDYDFYIAGNEYEMQSYFTNYLLDVALSYGYTSLRDFLPEYLFAGDYEYDEVMENLMLETEYIPFSIGMDFNAGFTTGFYFGDSFSTAELPKSDLAFEFKLDVRETSVTMDVYPSDKEAYYYATIIDSSYFGAGFSDEYIMNDLLRSYGDDLIHYLYRGDLIGEESTGMIPTTYYYAIAFGVDAENGYYNTELFKQEFQTVQAIVSDAYAEGSMDNYWLIEDLVEYNPSYEGLIGSEDLFGALDIEFNDSAVSAVCVVYVGDLSDVDMDELYRSALVQGTPVGRDDPARLVYMSYNDPCTICVIAKDADGYNGEMSLTVVNLAEEGTSHDYGLFDEYYNAYMGGANGMDGVLVAKKAL</sequence>
<dbReference type="EMBL" id="JADIMA010000008">
    <property type="protein sequence ID" value="MBO8472183.1"/>
    <property type="molecule type" value="Genomic_DNA"/>
</dbReference>
<reference evidence="1" key="2">
    <citation type="journal article" date="2021" name="PeerJ">
        <title>Extensive microbial diversity within the chicken gut microbiome revealed by metagenomics and culture.</title>
        <authorList>
            <person name="Gilroy R."/>
            <person name="Ravi A."/>
            <person name="Getino M."/>
            <person name="Pursley I."/>
            <person name="Horton D.L."/>
            <person name="Alikhan N.F."/>
            <person name="Baker D."/>
            <person name="Gharbi K."/>
            <person name="Hall N."/>
            <person name="Watson M."/>
            <person name="Adriaenssens E.M."/>
            <person name="Foster-Nyarko E."/>
            <person name="Jarju S."/>
            <person name="Secka A."/>
            <person name="Antonio M."/>
            <person name="Oren A."/>
            <person name="Chaudhuri R.R."/>
            <person name="La Ragione R."/>
            <person name="Hildebrand F."/>
            <person name="Pallen M.J."/>
        </authorList>
    </citation>
    <scope>NUCLEOTIDE SEQUENCE</scope>
    <source>
        <strain evidence="1">B1-8020</strain>
    </source>
</reference>
<comment type="caution">
    <text evidence="1">The sequence shown here is derived from an EMBL/GenBank/DDBJ whole genome shotgun (WGS) entry which is preliminary data.</text>
</comment>
<organism evidence="1 2">
    <name type="scientific">Candidatus Merdivivens pullicola</name>
    <dbReference type="NCBI Taxonomy" id="2840872"/>
    <lineage>
        <taxon>Bacteria</taxon>
        <taxon>Pseudomonadati</taxon>
        <taxon>Bacteroidota</taxon>
        <taxon>Bacteroidia</taxon>
        <taxon>Bacteroidales</taxon>
        <taxon>Muribaculaceae</taxon>
        <taxon>Muribaculaceae incertae sedis</taxon>
        <taxon>Candidatus Merdivivens</taxon>
    </lineage>
</organism>
<gene>
    <name evidence="1" type="ORF">IAB81_00935</name>
</gene>
<evidence type="ECO:0000313" key="1">
    <source>
        <dbReference type="EMBL" id="MBO8472183.1"/>
    </source>
</evidence>
<dbReference type="Proteomes" id="UP000823604">
    <property type="component" value="Unassembled WGS sequence"/>
</dbReference>
<proteinExistence type="predicted"/>
<dbReference type="AlphaFoldDB" id="A0A9D9II17"/>
<evidence type="ECO:0000313" key="2">
    <source>
        <dbReference type="Proteomes" id="UP000823604"/>
    </source>
</evidence>